<keyword evidence="6" id="KW-1185">Reference proteome</keyword>
<evidence type="ECO:0000313" key="5">
    <source>
        <dbReference type="EMBL" id="GAA0466580.1"/>
    </source>
</evidence>
<dbReference type="Proteomes" id="UP001500909">
    <property type="component" value="Unassembled WGS sequence"/>
</dbReference>
<comment type="catalytic activity">
    <reaction evidence="4">
        <text>holo-[ACP] + malonyl-CoA = malonyl-[ACP] + CoA</text>
        <dbReference type="Rhea" id="RHEA:41792"/>
        <dbReference type="Rhea" id="RHEA-COMP:9623"/>
        <dbReference type="Rhea" id="RHEA-COMP:9685"/>
        <dbReference type="ChEBI" id="CHEBI:57287"/>
        <dbReference type="ChEBI" id="CHEBI:57384"/>
        <dbReference type="ChEBI" id="CHEBI:64479"/>
        <dbReference type="ChEBI" id="CHEBI:78449"/>
        <dbReference type="EC" id="2.3.1.39"/>
    </reaction>
</comment>
<dbReference type="InterPro" id="IPR016036">
    <property type="entry name" value="Malonyl_transacylase_ACP-bd"/>
</dbReference>
<sequence>MADAVAAGHGAVALVRGLDAAEVDAICEEAQKNDCVSVSAYHSPKSVMIGGNRKAVDRASELCKSKGAKALQRDGFPANTLLMKPAAEEFAKAVEQLELKAPKVTLVCNATGAVPPDVDAIRQNLIASLYMPIRWPQYMKTFADQGVRRVLVLGEGSTLAHTAKQNGDFTTVVVKDVASRDQAAK</sequence>
<dbReference type="SUPFAM" id="SSF52151">
    <property type="entry name" value="FabD/lysophospholipase-like"/>
    <property type="match status" value="1"/>
</dbReference>
<dbReference type="InterPro" id="IPR001227">
    <property type="entry name" value="Ac_transferase_dom_sf"/>
</dbReference>
<comment type="caution">
    <text evidence="5">The sequence shown here is derived from an EMBL/GenBank/DDBJ whole genome shotgun (WGS) entry which is preliminary data.</text>
</comment>
<dbReference type="RefSeq" id="WP_346095701.1">
    <property type="nucleotide sequence ID" value="NZ_BAAABY010000023.1"/>
</dbReference>
<evidence type="ECO:0000256" key="4">
    <source>
        <dbReference type="ARBA" id="ARBA00048462"/>
    </source>
</evidence>
<dbReference type="PANTHER" id="PTHR42681:SF1">
    <property type="entry name" value="MALONYL-COA-ACYL CARRIER PROTEIN TRANSACYLASE, MITOCHONDRIAL"/>
    <property type="match status" value="1"/>
</dbReference>
<evidence type="ECO:0000256" key="2">
    <source>
        <dbReference type="ARBA" id="ARBA00022679"/>
    </source>
</evidence>
<dbReference type="EMBL" id="BAAABY010000023">
    <property type="protein sequence ID" value="GAA0466580.1"/>
    <property type="molecule type" value="Genomic_DNA"/>
</dbReference>
<evidence type="ECO:0000313" key="6">
    <source>
        <dbReference type="Proteomes" id="UP001500909"/>
    </source>
</evidence>
<dbReference type="Gene3D" id="3.40.366.10">
    <property type="entry name" value="Malonyl-Coenzyme A Acyl Carrier Protein, domain 2"/>
    <property type="match status" value="1"/>
</dbReference>
<dbReference type="SUPFAM" id="SSF55048">
    <property type="entry name" value="Probable ACP-binding domain of malonyl-CoA ACP transacylase"/>
    <property type="match status" value="1"/>
</dbReference>
<proteinExistence type="predicted"/>
<name>A0ABN1A3G0_9ACTN</name>
<protein>
    <recommendedName>
        <fullName evidence="1">[acyl-carrier-protein] S-malonyltransferase</fullName>
        <ecNumber evidence="1">2.3.1.39</ecNumber>
    </recommendedName>
</protein>
<dbReference type="EC" id="2.3.1.39" evidence="1"/>
<organism evidence="5 6">
    <name type="scientific">Streptomyces olivaceiscleroticus</name>
    <dbReference type="NCBI Taxonomy" id="68245"/>
    <lineage>
        <taxon>Bacteria</taxon>
        <taxon>Bacillati</taxon>
        <taxon>Actinomycetota</taxon>
        <taxon>Actinomycetes</taxon>
        <taxon>Kitasatosporales</taxon>
        <taxon>Streptomycetaceae</taxon>
        <taxon>Streptomyces</taxon>
    </lineage>
</organism>
<reference evidence="5 6" key="1">
    <citation type="journal article" date="2019" name="Int. J. Syst. Evol. Microbiol.">
        <title>The Global Catalogue of Microorganisms (GCM) 10K type strain sequencing project: providing services to taxonomists for standard genome sequencing and annotation.</title>
        <authorList>
            <consortium name="The Broad Institute Genomics Platform"/>
            <consortium name="The Broad Institute Genome Sequencing Center for Infectious Disease"/>
            <person name="Wu L."/>
            <person name="Ma J."/>
        </authorList>
    </citation>
    <scope>NUCLEOTIDE SEQUENCE [LARGE SCALE GENOMIC DNA]</scope>
    <source>
        <strain evidence="5 6">JCM 4805</strain>
    </source>
</reference>
<dbReference type="PANTHER" id="PTHR42681">
    <property type="entry name" value="MALONYL-COA-ACYL CARRIER PROTEIN TRANSACYLASE, MITOCHONDRIAL"/>
    <property type="match status" value="1"/>
</dbReference>
<gene>
    <name evidence="5" type="ORF">GCM10010361_33410</name>
</gene>
<accession>A0ABN1A3G0</accession>
<evidence type="ECO:0000256" key="3">
    <source>
        <dbReference type="ARBA" id="ARBA00023315"/>
    </source>
</evidence>
<dbReference type="InterPro" id="IPR016035">
    <property type="entry name" value="Acyl_Trfase/lysoPLipase"/>
</dbReference>
<dbReference type="InterPro" id="IPR050858">
    <property type="entry name" value="Mal-CoA-ACP_Trans/PKS_FabD"/>
</dbReference>
<dbReference type="Gene3D" id="3.30.70.250">
    <property type="entry name" value="Malonyl-CoA ACP transacylase, ACP-binding"/>
    <property type="match status" value="1"/>
</dbReference>
<evidence type="ECO:0000256" key="1">
    <source>
        <dbReference type="ARBA" id="ARBA00013258"/>
    </source>
</evidence>
<keyword evidence="2" id="KW-0808">Transferase</keyword>
<keyword evidence="3" id="KW-0012">Acyltransferase</keyword>